<dbReference type="EMBL" id="CAIT01000009">
    <property type="protein sequence ID" value="CCH56538.1"/>
    <property type="molecule type" value="Genomic_DNA"/>
</dbReference>
<feature type="domain" description="UDP-glucose/GDP-mannose dehydrogenase dimerisation" evidence="3">
    <location>
        <begin position="167"/>
        <end position="263"/>
    </location>
</feature>
<reference evidence="5 6" key="1">
    <citation type="journal article" date="2012" name="J. Bacteriol.">
        <title>Genome Sequence of the Filamentous Bacterium Fibrisoma limi BUZ 3T.</title>
        <authorList>
            <person name="Filippini M."/>
            <person name="Qi W."/>
            <person name="Jaenicke S."/>
            <person name="Goesmann A."/>
            <person name="Smits T.H."/>
            <person name="Bagheri H.C."/>
        </authorList>
    </citation>
    <scope>NUCLEOTIDE SEQUENCE [LARGE SCALE GENOMIC DNA]</scope>
    <source>
        <strain evidence="6">BUZ 3T</strain>
    </source>
</reference>
<name>I2GRL0_9BACT</name>
<dbReference type="PANTHER" id="PTHR43750">
    <property type="entry name" value="UDP-GLUCOSE 6-DEHYDROGENASE TUAD"/>
    <property type="match status" value="1"/>
</dbReference>
<proteinExistence type="inferred from homology"/>
<evidence type="ECO:0000313" key="5">
    <source>
        <dbReference type="EMBL" id="CCH56538.1"/>
    </source>
</evidence>
<dbReference type="AlphaFoldDB" id="I2GRL0"/>
<dbReference type="Gene3D" id="1.10.1040.10">
    <property type="entry name" value="N-(1-d-carboxylethyl)-l-norvaline Dehydrogenase, domain 2"/>
    <property type="match status" value="1"/>
</dbReference>
<evidence type="ECO:0000313" key="6">
    <source>
        <dbReference type="Proteomes" id="UP000009309"/>
    </source>
</evidence>
<dbReference type="Pfam" id="PF03721">
    <property type="entry name" value="UDPG_MGDP_dh_N"/>
    <property type="match status" value="1"/>
</dbReference>
<evidence type="ECO:0000256" key="1">
    <source>
        <dbReference type="ARBA" id="ARBA00006601"/>
    </source>
</evidence>
<evidence type="ECO:0000259" key="3">
    <source>
        <dbReference type="Pfam" id="PF00984"/>
    </source>
</evidence>
<dbReference type="Gene3D" id="3.40.50.720">
    <property type="entry name" value="NAD(P)-binding Rossmann-like Domain"/>
    <property type="match status" value="1"/>
</dbReference>
<dbReference type="InterPro" id="IPR036291">
    <property type="entry name" value="NAD(P)-bd_dom_sf"/>
</dbReference>
<dbReference type="eggNOG" id="COG1004">
    <property type="taxonomic scope" value="Bacteria"/>
</dbReference>
<dbReference type="InterPro" id="IPR013328">
    <property type="entry name" value="6PGD_dom2"/>
</dbReference>
<dbReference type="OrthoDB" id="9803238at2"/>
<dbReference type="InterPro" id="IPR008927">
    <property type="entry name" value="6-PGluconate_DH-like_C_sf"/>
</dbReference>
<sequence>MEHVIDNFPKIGIIGMGWVGKAYANNFKSRGLSPVCYSLDVEYIENRQNIEECDIVLIAVPTPTTSLGFDDSALKEAIKLVGKNKVAVIKSTVIPGTTNKLQKENPDVILIHSPEFLSTISAEYDAAFPKRNILGLPSESIEYVNAANLLLRILPFAPFNQICNAVEAEIIKYAHNCGGYLKIVFHNLLYDVCKNMGGEWGQIKTAIAADTDSLLAYLEPFHKNGRGAGGPCFLKDFSAFTKFYETIGDELGFEMLNLIEKKNISLLEKSGKDLDIIASVYLLNTT</sequence>
<gene>
    <name evidence="5" type="ORF">BN8_05885</name>
</gene>
<dbReference type="InterPro" id="IPR001732">
    <property type="entry name" value="UDP-Glc/GDP-Man_DH_N"/>
</dbReference>
<evidence type="ECO:0000259" key="4">
    <source>
        <dbReference type="Pfam" id="PF03721"/>
    </source>
</evidence>
<dbReference type="InterPro" id="IPR014026">
    <property type="entry name" value="UDP-Glc/GDP-Man_DH_dimer"/>
</dbReference>
<accession>I2GRL0</accession>
<dbReference type="GO" id="GO:0051287">
    <property type="term" value="F:NAD binding"/>
    <property type="evidence" value="ECO:0007669"/>
    <property type="project" value="InterPro"/>
</dbReference>
<dbReference type="Proteomes" id="UP000009309">
    <property type="component" value="Unassembled WGS sequence"/>
</dbReference>
<dbReference type="RefSeq" id="WP_009285103.1">
    <property type="nucleotide sequence ID" value="NZ_CAIT01000009.1"/>
</dbReference>
<dbReference type="SUPFAM" id="SSF48179">
    <property type="entry name" value="6-phosphogluconate dehydrogenase C-terminal domain-like"/>
    <property type="match status" value="1"/>
</dbReference>
<dbReference type="GO" id="GO:0016616">
    <property type="term" value="F:oxidoreductase activity, acting on the CH-OH group of donors, NAD or NADP as acceptor"/>
    <property type="evidence" value="ECO:0007669"/>
    <property type="project" value="InterPro"/>
</dbReference>
<feature type="domain" description="UDP-glucose/GDP-mannose dehydrogenase N-terminal" evidence="4">
    <location>
        <begin position="47"/>
        <end position="142"/>
    </location>
</feature>
<comment type="similarity">
    <text evidence="1">Belongs to the UDP-glucose/GDP-mannose dehydrogenase family.</text>
</comment>
<dbReference type="PANTHER" id="PTHR43750:SF3">
    <property type="entry name" value="UDP-GLUCOSE 6-DEHYDROGENASE TUAD"/>
    <property type="match status" value="1"/>
</dbReference>
<comment type="caution">
    <text evidence="5">The sequence shown here is derived from an EMBL/GenBank/DDBJ whole genome shotgun (WGS) entry which is preliminary data.</text>
</comment>
<keyword evidence="6" id="KW-1185">Reference proteome</keyword>
<dbReference type="SUPFAM" id="SSF51735">
    <property type="entry name" value="NAD(P)-binding Rossmann-fold domains"/>
    <property type="match status" value="1"/>
</dbReference>
<evidence type="ECO:0000256" key="2">
    <source>
        <dbReference type="ARBA" id="ARBA00015132"/>
    </source>
</evidence>
<organism evidence="5 6">
    <name type="scientific">Fibrisoma limi BUZ 3</name>
    <dbReference type="NCBI Taxonomy" id="1185876"/>
    <lineage>
        <taxon>Bacteria</taxon>
        <taxon>Pseudomonadati</taxon>
        <taxon>Bacteroidota</taxon>
        <taxon>Cytophagia</taxon>
        <taxon>Cytophagales</taxon>
        <taxon>Spirosomataceae</taxon>
        <taxon>Fibrisoma</taxon>
    </lineage>
</organism>
<dbReference type="Pfam" id="PF00984">
    <property type="entry name" value="UDPG_MGDP_dh"/>
    <property type="match status" value="1"/>
</dbReference>
<protein>
    <recommendedName>
        <fullName evidence="2">UDP-glucose 6-dehydrogenase</fullName>
    </recommendedName>
</protein>
<dbReference type="STRING" id="1185876.BN8_05885"/>